<gene>
    <name evidence="1" type="ORF">J3495_15500</name>
</gene>
<evidence type="ECO:0000313" key="1">
    <source>
        <dbReference type="EMBL" id="MBP4139482.1"/>
    </source>
</evidence>
<comment type="caution">
    <text evidence="1">The sequence shown here is derived from an EMBL/GenBank/DDBJ whole genome shotgun (WGS) entry which is preliminary data.</text>
</comment>
<accession>A0A941AZW9</accession>
<protein>
    <submittedName>
        <fullName evidence="1">Uncharacterized protein</fullName>
    </submittedName>
</protein>
<dbReference type="Proteomes" id="UP000675047">
    <property type="component" value="Unassembled WGS sequence"/>
</dbReference>
<name>A0A941AZW9_9FLAO</name>
<dbReference type="EMBL" id="JAGFBV010000028">
    <property type="protein sequence ID" value="MBP4139482.1"/>
    <property type="molecule type" value="Genomic_DNA"/>
</dbReference>
<evidence type="ECO:0000313" key="2">
    <source>
        <dbReference type="Proteomes" id="UP000675047"/>
    </source>
</evidence>
<keyword evidence="2" id="KW-1185">Reference proteome</keyword>
<dbReference type="RefSeq" id="WP_210667450.1">
    <property type="nucleotide sequence ID" value="NZ_JAGFBV010000028.1"/>
</dbReference>
<sequence length="136" mass="16699">MDTIFVNFKENKFQTKKILPKNNFNFCDRWYTFNFEDLNNKSSKVNLQFWYKDYTSAERRELRIKSDFRSVKKSYIRRHKKQIISIDFFEKYGIYRSTYEAFEKCKVIYIIDNSESKRGKINIYEVIKFSSYSMGE</sequence>
<dbReference type="AlphaFoldDB" id="A0A941AZW9"/>
<reference evidence="1 2" key="1">
    <citation type="submission" date="2021-03" db="EMBL/GenBank/DDBJ databases">
        <title>Flavobacterium Flabelliformis Sp. Nov. And Flavobacterium Geliluteum Sp. Nov., Two Novel Multidrug Resistant Psychrophilic Species Isolated From Antarctica.</title>
        <authorList>
            <person name="Kralova S."/>
            <person name="Busse H.J."/>
            <person name="Bezdicek M."/>
            <person name="Nykrynova M."/>
            <person name="Kroupova E."/>
            <person name="Krsek D."/>
            <person name="Sedlacek I."/>
        </authorList>
    </citation>
    <scope>NUCLEOTIDE SEQUENCE [LARGE SCALE GENOMIC DNA]</scope>
    <source>
        <strain evidence="1 2">P7388</strain>
    </source>
</reference>
<proteinExistence type="predicted"/>
<organism evidence="1 2">
    <name type="scientific">Flavobacterium geliluteum</name>
    <dbReference type="NCBI Taxonomy" id="2816120"/>
    <lineage>
        <taxon>Bacteria</taxon>
        <taxon>Pseudomonadati</taxon>
        <taxon>Bacteroidota</taxon>
        <taxon>Flavobacteriia</taxon>
        <taxon>Flavobacteriales</taxon>
        <taxon>Flavobacteriaceae</taxon>
        <taxon>Flavobacterium</taxon>
    </lineage>
</organism>